<protein>
    <submittedName>
        <fullName evidence="1">Uncharacterized protein</fullName>
    </submittedName>
</protein>
<sequence length="77" mass="8226">MRLPPLPQVLRIPQALLPLRLAPRARSFLPAPSACPAHSETVGLHALMHAARVAALNSTGQVQSARLGSGGRHRSRH</sequence>
<dbReference type="KEGG" id="xva:C7V42_02705"/>
<comment type="caution">
    <text evidence="1">The sequence shown here is derived from an EMBL/GenBank/DDBJ whole genome shotgun (WGS) entry which is preliminary data.</text>
</comment>
<reference evidence="1 2" key="1">
    <citation type="submission" date="2018-03" db="EMBL/GenBank/DDBJ databases">
        <authorList>
            <person name="Wu G."/>
        </authorList>
    </citation>
    <scope>NUCLEOTIDE SEQUENCE [LARGE SCALE GENOMIC DNA]</scope>
    <source>
        <strain evidence="1 2">SAM-118</strain>
    </source>
</reference>
<gene>
    <name evidence="1" type="ORF">C9386_06670</name>
</gene>
<proteinExistence type="predicted"/>
<dbReference type="Proteomes" id="UP000284283">
    <property type="component" value="Unassembled WGS sequence"/>
</dbReference>
<evidence type="ECO:0000313" key="2">
    <source>
        <dbReference type="Proteomes" id="UP000284283"/>
    </source>
</evidence>
<dbReference type="EMBL" id="PYTT01000061">
    <property type="protein sequence ID" value="RNL04465.1"/>
    <property type="molecule type" value="Genomic_DNA"/>
</dbReference>
<name>A0AAE8F8K1_XANVA</name>
<organism evidence="1 2">
    <name type="scientific">Xanthomonas vasicola pv. vasculorum</name>
    <dbReference type="NCBI Taxonomy" id="325776"/>
    <lineage>
        <taxon>Bacteria</taxon>
        <taxon>Pseudomonadati</taxon>
        <taxon>Pseudomonadota</taxon>
        <taxon>Gammaproteobacteria</taxon>
        <taxon>Lysobacterales</taxon>
        <taxon>Lysobacteraceae</taxon>
        <taxon>Xanthomonas</taxon>
    </lineage>
</organism>
<accession>A0AAE8F8K1</accession>
<evidence type="ECO:0000313" key="1">
    <source>
        <dbReference type="EMBL" id="RNL04465.1"/>
    </source>
</evidence>
<dbReference type="AlphaFoldDB" id="A0AAE8F8K1"/>